<keyword evidence="1" id="KW-0812">Transmembrane</keyword>
<keyword evidence="1" id="KW-0472">Membrane</keyword>
<accession>A0A6A6CHZ9</accession>
<dbReference type="SMART" id="SM00256">
    <property type="entry name" value="FBOX"/>
    <property type="match status" value="1"/>
</dbReference>
<keyword evidence="4" id="KW-1185">Reference proteome</keyword>
<proteinExistence type="predicted"/>
<evidence type="ECO:0000313" key="3">
    <source>
        <dbReference type="EMBL" id="KAF2166887.1"/>
    </source>
</evidence>
<reference evidence="3" key="1">
    <citation type="journal article" date="2020" name="Stud. Mycol.">
        <title>101 Dothideomycetes genomes: a test case for predicting lifestyles and emergence of pathogens.</title>
        <authorList>
            <person name="Haridas S."/>
            <person name="Albert R."/>
            <person name="Binder M."/>
            <person name="Bloem J."/>
            <person name="Labutti K."/>
            <person name="Salamov A."/>
            <person name="Andreopoulos B."/>
            <person name="Baker S."/>
            <person name="Barry K."/>
            <person name="Bills G."/>
            <person name="Bluhm B."/>
            <person name="Cannon C."/>
            <person name="Castanera R."/>
            <person name="Culley D."/>
            <person name="Daum C."/>
            <person name="Ezra D."/>
            <person name="Gonzalez J."/>
            <person name="Henrissat B."/>
            <person name="Kuo A."/>
            <person name="Liang C."/>
            <person name="Lipzen A."/>
            <person name="Lutzoni F."/>
            <person name="Magnuson J."/>
            <person name="Mondo S."/>
            <person name="Nolan M."/>
            <person name="Ohm R."/>
            <person name="Pangilinan J."/>
            <person name="Park H.-J."/>
            <person name="Ramirez L."/>
            <person name="Alfaro M."/>
            <person name="Sun H."/>
            <person name="Tritt A."/>
            <person name="Yoshinaga Y."/>
            <person name="Zwiers L.-H."/>
            <person name="Turgeon B."/>
            <person name="Goodwin S."/>
            <person name="Spatafora J."/>
            <person name="Crous P."/>
            <person name="Grigoriev I."/>
        </authorList>
    </citation>
    <scope>NUCLEOTIDE SEQUENCE</scope>
    <source>
        <strain evidence="3">ATCC 36951</strain>
    </source>
</reference>
<dbReference type="EMBL" id="ML993595">
    <property type="protein sequence ID" value="KAF2166887.1"/>
    <property type="molecule type" value="Genomic_DNA"/>
</dbReference>
<dbReference type="RefSeq" id="XP_033667776.1">
    <property type="nucleotide sequence ID" value="XM_033812779.1"/>
</dbReference>
<evidence type="ECO:0000256" key="1">
    <source>
        <dbReference type="SAM" id="Phobius"/>
    </source>
</evidence>
<evidence type="ECO:0000259" key="2">
    <source>
        <dbReference type="PROSITE" id="PS50181"/>
    </source>
</evidence>
<protein>
    <recommendedName>
        <fullName evidence="2">F-box domain-containing protein</fullName>
    </recommendedName>
</protein>
<dbReference type="Proteomes" id="UP000799537">
    <property type="component" value="Unassembled WGS sequence"/>
</dbReference>
<keyword evidence="1" id="KW-1133">Transmembrane helix</keyword>
<evidence type="ECO:0000313" key="4">
    <source>
        <dbReference type="Proteomes" id="UP000799537"/>
    </source>
</evidence>
<dbReference type="CDD" id="cd09917">
    <property type="entry name" value="F-box_SF"/>
    <property type="match status" value="1"/>
</dbReference>
<organism evidence="3 4">
    <name type="scientific">Zasmidium cellare ATCC 36951</name>
    <dbReference type="NCBI Taxonomy" id="1080233"/>
    <lineage>
        <taxon>Eukaryota</taxon>
        <taxon>Fungi</taxon>
        <taxon>Dikarya</taxon>
        <taxon>Ascomycota</taxon>
        <taxon>Pezizomycotina</taxon>
        <taxon>Dothideomycetes</taxon>
        <taxon>Dothideomycetidae</taxon>
        <taxon>Mycosphaerellales</taxon>
        <taxon>Mycosphaerellaceae</taxon>
        <taxon>Zasmidium</taxon>
    </lineage>
</organism>
<dbReference type="SUPFAM" id="SSF81383">
    <property type="entry name" value="F-box domain"/>
    <property type="match status" value="1"/>
</dbReference>
<dbReference type="Gene3D" id="1.20.1280.50">
    <property type="match status" value="1"/>
</dbReference>
<dbReference type="GeneID" id="54566051"/>
<dbReference type="InterPro" id="IPR036047">
    <property type="entry name" value="F-box-like_dom_sf"/>
</dbReference>
<sequence length="400" mass="45390">MSTTNARRGDSPLKSNTALKEGTLELPNELIHLVLEYLSPLDVLSAGRTCHHMREVVNDQAKRLTRLIVRRERTRMAAGLVMSGASLVGAIRSWILHHGPQAERSFHATALRIANNYVRANGIDVRDTGYRGDHLFFARLVEYLLHVNYMAGHRARDPEGEEGLDEYALVRLSPSTNVLKSVARCSLTSMESRTCLCLLCSPYREGICCWVETAVVDFRKTGWKNEVHPLAFWRDLSSPVTEILVSEEEWLDMVRSILAESLEDPTDKEKREMHNALVSQIRQGFGKMRRDIVKEFITLAELPKQRRGGEMKILIPGMDVSKKKHSLSLGSRQMACETLGVRAAKEFCLHLGRALKGEKKLLDPENRYLVAVMYEELRLVSGEFMLMDEYREGSFESFLG</sequence>
<dbReference type="Pfam" id="PF12937">
    <property type="entry name" value="F-box-like"/>
    <property type="match status" value="1"/>
</dbReference>
<dbReference type="AlphaFoldDB" id="A0A6A6CHZ9"/>
<gene>
    <name evidence="3" type="ORF">M409DRAFT_54661</name>
</gene>
<dbReference type="PROSITE" id="PS50181">
    <property type="entry name" value="FBOX"/>
    <property type="match status" value="1"/>
</dbReference>
<feature type="domain" description="F-box" evidence="2">
    <location>
        <begin position="20"/>
        <end position="67"/>
    </location>
</feature>
<dbReference type="InterPro" id="IPR001810">
    <property type="entry name" value="F-box_dom"/>
</dbReference>
<feature type="transmembrane region" description="Helical" evidence="1">
    <location>
        <begin position="76"/>
        <end position="95"/>
    </location>
</feature>
<name>A0A6A6CHZ9_ZASCE</name>